<dbReference type="EMBL" id="BA000001">
    <property type="protein sequence ID" value="BAA29843.1"/>
    <property type="molecule type" value="Genomic_DNA"/>
</dbReference>
<sequence length="139" mass="16630">MEHLSYNLVLYFYVWIFLLKEFYHSLVIFHFSFSSTPTCKSNEYLILYHCLSFRLSYSFSRLSWCWRLSPSWGLCWTCLRCSSTYASCSYCGQNQGKDQKPNQEGLSHFTHLMTMDGRSLKIYTNVLLYKFCYLSIKYI</sequence>
<evidence type="ECO:0000313" key="2">
    <source>
        <dbReference type="EMBL" id="BAA29843.1"/>
    </source>
</evidence>
<evidence type="ECO:0000256" key="1">
    <source>
        <dbReference type="SAM" id="Phobius"/>
    </source>
</evidence>
<evidence type="ECO:0000313" key="3">
    <source>
        <dbReference type="Proteomes" id="UP000000752"/>
    </source>
</evidence>
<feature type="transmembrane region" description="Helical" evidence="1">
    <location>
        <begin position="12"/>
        <end position="33"/>
    </location>
</feature>
<keyword evidence="1" id="KW-0472">Membrane</keyword>
<protein>
    <submittedName>
        <fullName evidence="2">Uncharacterized protein</fullName>
    </submittedName>
</protein>
<proteinExistence type="predicted"/>
<dbReference type="EnsemblBacteria" id="BAA29843">
    <property type="protein sequence ID" value="BAA29843"/>
    <property type="gene ID" value="BAA29843"/>
</dbReference>
<gene>
    <name evidence="2" type="ordered locus">PH0752</name>
</gene>
<keyword evidence="1" id="KW-0812">Transmembrane</keyword>
<dbReference type="KEGG" id="pho:PH0752"/>
<name>O58508_PYRHO</name>
<keyword evidence="3" id="KW-1185">Reference proteome</keyword>
<dbReference type="AlphaFoldDB" id="O58508"/>
<reference evidence="2 3" key="1">
    <citation type="journal article" date="1998" name="DNA Res.">
        <title>Complete sequence and gene organization of the genome of a hyper-thermophilic archaebacterium, Pyrococcus horikoshii OT3.</title>
        <authorList>
            <person name="Kawarabayasi Y."/>
            <person name="Sawada M."/>
            <person name="Horikawa H."/>
            <person name="Haikawa Y."/>
            <person name="Hino Y."/>
            <person name="Yamamoto S."/>
            <person name="Sekine M."/>
            <person name="Baba S."/>
            <person name="Kosugi H."/>
            <person name="Hosoyama A."/>
            <person name="Nagai Y."/>
            <person name="Sakai M."/>
            <person name="Ogura K."/>
            <person name="Otuka R."/>
            <person name="Nakazawa H."/>
            <person name="Takamiya M."/>
            <person name="Ohfuku Y."/>
            <person name="Funahashi T."/>
            <person name="Tanaka T."/>
            <person name="Kudoh Y."/>
            <person name="Yamazaki J."/>
            <person name="Kushida N."/>
            <person name="Oguchi A."/>
            <person name="Aoki K."/>
            <person name="Nakamura Y."/>
            <person name="Robb T.F."/>
            <person name="Horikoshi K."/>
            <person name="Masuchi Y."/>
            <person name="Shizuya H."/>
            <person name="Kikuchi H."/>
        </authorList>
    </citation>
    <scope>NUCLEOTIDE SEQUENCE [LARGE SCALE GENOMIC DNA]</scope>
    <source>
        <strain evidence="3">ATCC 700860 / DSM 12428 / JCM 9974 / NBRC 100139 / OT-3</strain>
    </source>
</reference>
<accession>O58508</accession>
<organism evidence="2 3">
    <name type="scientific">Pyrococcus horikoshii (strain ATCC 700860 / DSM 12428 / JCM 9974 / NBRC 100139 / OT-3)</name>
    <dbReference type="NCBI Taxonomy" id="70601"/>
    <lineage>
        <taxon>Archaea</taxon>
        <taxon>Methanobacteriati</taxon>
        <taxon>Methanobacteriota</taxon>
        <taxon>Thermococci</taxon>
        <taxon>Thermococcales</taxon>
        <taxon>Thermococcaceae</taxon>
        <taxon>Pyrococcus</taxon>
    </lineage>
</organism>
<dbReference type="Proteomes" id="UP000000752">
    <property type="component" value="Chromosome"/>
</dbReference>
<dbReference type="PIR" id="A71123">
    <property type="entry name" value="A71123"/>
</dbReference>
<keyword evidence="1" id="KW-1133">Transmembrane helix</keyword>